<proteinExistence type="predicted"/>
<accession>A0A6J4S5M7</accession>
<keyword evidence="1" id="KW-0723">Serine/threonine-protein kinase</keyword>
<organism evidence="3">
    <name type="scientific">uncultured Solirubrobacteraceae bacterium</name>
    <dbReference type="NCBI Taxonomy" id="1162706"/>
    <lineage>
        <taxon>Bacteria</taxon>
        <taxon>Bacillati</taxon>
        <taxon>Actinomycetota</taxon>
        <taxon>Thermoleophilia</taxon>
        <taxon>Solirubrobacterales</taxon>
        <taxon>Solirubrobacteraceae</taxon>
        <taxon>environmental samples</taxon>
    </lineage>
</organism>
<protein>
    <recommendedName>
        <fullName evidence="2">Histidine kinase/HSP90-like ATPase domain-containing protein</fullName>
    </recommendedName>
</protein>
<dbReference type="PANTHER" id="PTHR35526:SF3">
    <property type="entry name" value="ANTI-SIGMA-F FACTOR RSBW"/>
    <property type="match status" value="1"/>
</dbReference>
<dbReference type="AlphaFoldDB" id="A0A6J4S5M7"/>
<dbReference type="Gene3D" id="3.30.565.10">
    <property type="entry name" value="Histidine kinase-like ATPase, C-terminal domain"/>
    <property type="match status" value="1"/>
</dbReference>
<dbReference type="InterPro" id="IPR003594">
    <property type="entry name" value="HATPase_dom"/>
</dbReference>
<dbReference type="SUPFAM" id="SSF55874">
    <property type="entry name" value="ATPase domain of HSP90 chaperone/DNA topoisomerase II/histidine kinase"/>
    <property type="match status" value="1"/>
</dbReference>
<dbReference type="InterPro" id="IPR036890">
    <property type="entry name" value="HATPase_C_sf"/>
</dbReference>
<keyword evidence="1" id="KW-0808">Transferase</keyword>
<dbReference type="PANTHER" id="PTHR35526">
    <property type="entry name" value="ANTI-SIGMA-F FACTOR RSBW-RELATED"/>
    <property type="match status" value="1"/>
</dbReference>
<name>A0A6J4S5M7_9ACTN</name>
<dbReference type="EMBL" id="CADCVT010000126">
    <property type="protein sequence ID" value="CAA9489863.1"/>
    <property type="molecule type" value="Genomic_DNA"/>
</dbReference>
<dbReference type="GO" id="GO:0004674">
    <property type="term" value="F:protein serine/threonine kinase activity"/>
    <property type="evidence" value="ECO:0007669"/>
    <property type="project" value="UniProtKB-KW"/>
</dbReference>
<feature type="domain" description="Histidine kinase/HSP90-like ATPase" evidence="2">
    <location>
        <begin position="30"/>
        <end position="142"/>
    </location>
</feature>
<evidence type="ECO:0000259" key="2">
    <source>
        <dbReference type="Pfam" id="PF13581"/>
    </source>
</evidence>
<sequence>MHPMQSERPHGVPTHVPASAADVTVKAVAVNVPRLRRAATRAARWLGADQPTVTRIALAVSEAASNSVLHAFPTTPGRMRVLVSEGAHDGDIEVRVSDDGIGLTPRPDSPGLGLGLGLIAEVADDLTISRLPRAGTEIVMRFAPRLVA</sequence>
<gene>
    <name evidence="3" type="ORF">AVDCRST_MAG85-1162</name>
</gene>
<evidence type="ECO:0000256" key="1">
    <source>
        <dbReference type="ARBA" id="ARBA00022527"/>
    </source>
</evidence>
<dbReference type="CDD" id="cd16936">
    <property type="entry name" value="HATPase_RsbW-like"/>
    <property type="match status" value="1"/>
</dbReference>
<keyword evidence="1" id="KW-0418">Kinase</keyword>
<dbReference type="InterPro" id="IPR050267">
    <property type="entry name" value="Anti-sigma-factor_SerPK"/>
</dbReference>
<dbReference type="Pfam" id="PF13581">
    <property type="entry name" value="HATPase_c_2"/>
    <property type="match status" value="1"/>
</dbReference>
<evidence type="ECO:0000313" key="3">
    <source>
        <dbReference type="EMBL" id="CAA9489863.1"/>
    </source>
</evidence>
<reference evidence="3" key="1">
    <citation type="submission" date="2020-02" db="EMBL/GenBank/DDBJ databases">
        <authorList>
            <person name="Meier V. D."/>
        </authorList>
    </citation>
    <scope>NUCLEOTIDE SEQUENCE</scope>
    <source>
        <strain evidence="3">AVDCRST_MAG85</strain>
    </source>
</reference>